<sequence>MSWCACVPRFIHSFGCGVVFPAVLFGHKLYPSKQYNKIALVRGLVSPITLLYHI</sequence>
<dbReference type="EMBL" id="PP554575">
    <property type="protein sequence ID" value="XCD29295.1"/>
    <property type="molecule type" value="Genomic_DNA"/>
</dbReference>
<organism evidence="1">
    <name type="scientific">Escherichia phage PMBT16</name>
    <dbReference type="NCBI Taxonomy" id="3137282"/>
    <lineage>
        <taxon>Viruses</taxon>
    </lineage>
</organism>
<reference evidence="1" key="1">
    <citation type="submission" date="2024-03" db="EMBL/GenBank/DDBJ databases">
        <title>This phage originates from the Bacteriophage catalogue of the Bacteriophage Competence Centre, Department of Microbiology und Biotechnology, Max Rubner-Institut, Kiel, Germany.</title>
        <authorList>
            <person name="Sprotte S."/>
            <person name="Brinks E."/>
        </authorList>
    </citation>
    <scope>NUCLEOTIDE SEQUENCE</scope>
</reference>
<accession>A0AAU8BU33</accession>
<protein>
    <submittedName>
        <fullName evidence="1">Uncharacterized protein</fullName>
    </submittedName>
</protein>
<proteinExistence type="predicted"/>
<evidence type="ECO:0000313" key="1">
    <source>
        <dbReference type="EMBL" id="XCD29295.1"/>
    </source>
</evidence>
<name>A0AAU8BU33_9VIRU</name>